<dbReference type="AlphaFoldDB" id="A0AAN9LFQ1"/>
<keyword evidence="3" id="KW-1185">Reference proteome</keyword>
<feature type="compositionally biased region" description="Basic and acidic residues" evidence="1">
    <location>
        <begin position="23"/>
        <end position="47"/>
    </location>
</feature>
<reference evidence="2 3" key="1">
    <citation type="submission" date="2024-01" db="EMBL/GenBank/DDBJ databases">
        <title>The genomes of 5 underutilized Papilionoideae crops provide insights into root nodulation and disease resistanc.</title>
        <authorList>
            <person name="Jiang F."/>
        </authorList>
    </citation>
    <scope>NUCLEOTIDE SEQUENCE [LARGE SCALE GENOMIC DNA]</scope>
    <source>
        <strain evidence="2">JINMINGXINNONG_FW02</strain>
        <tissue evidence="2">Leaves</tissue>
    </source>
</reference>
<proteinExistence type="predicted"/>
<protein>
    <submittedName>
        <fullName evidence="2">Uncharacterized protein</fullName>
    </submittedName>
</protein>
<name>A0AAN9LFQ1_PHACN</name>
<comment type="caution">
    <text evidence="2">The sequence shown here is derived from an EMBL/GenBank/DDBJ whole genome shotgun (WGS) entry which is preliminary data.</text>
</comment>
<sequence length="126" mass="14145">MRASPGRERHANIARARGMRASPGRERHAGIARARDMRASPGRERHADIARARDMRASPGRDIVFFSEDSPIDDSENVQFRLSVLDWDPSRLGQVSQVSPRFPLISVKYTRSRSRRPSLGLAHTGT</sequence>
<gene>
    <name evidence="2" type="ORF">VNO80_26948</name>
</gene>
<feature type="compositionally biased region" description="Basic and acidic residues" evidence="1">
    <location>
        <begin position="1"/>
        <end position="11"/>
    </location>
</feature>
<organism evidence="2 3">
    <name type="scientific">Phaseolus coccineus</name>
    <name type="common">Scarlet runner bean</name>
    <name type="synonym">Phaseolus multiflorus</name>
    <dbReference type="NCBI Taxonomy" id="3886"/>
    <lineage>
        <taxon>Eukaryota</taxon>
        <taxon>Viridiplantae</taxon>
        <taxon>Streptophyta</taxon>
        <taxon>Embryophyta</taxon>
        <taxon>Tracheophyta</taxon>
        <taxon>Spermatophyta</taxon>
        <taxon>Magnoliopsida</taxon>
        <taxon>eudicotyledons</taxon>
        <taxon>Gunneridae</taxon>
        <taxon>Pentapetalae</taxon>
        <taxon>rosids</taxon>
        <taxon>fabids</taxon>
        <taxon>Fabales</taxon>
        <taxon>Fabaceae</taxon>
        <taxon>Papilionoideae</taxon>
        <taxon>50 kb inversion clade</taxon>
        <taxon>NPAAA clade</taxon>
        <taxon>indigoferoid/millettioid clade</taxon>
        <taxon>Phaseoleae</taxon>
        <taxon>Phaseolus</taxon>
    </lineage>
</organism>
<feature type="region of interest" description="Disordered" evidence="1">
    <location>
        <begin position="1"/>
        <end position="47"/>
    </location>
</feature>
<dbReference type="EMBL" id="JAYMYR010000010">
    <property type="protein sequence ID" value="KAK7335172.1"/>
    <property type="molecule type" value="Genomic_DNA"/>
</dbReference>
<evidence type="ECO:0000313" key="2">
    <source>
        <dbReference type="EMBL" id="KAK7335172.1"/>
    </source>
</evidence>
<accession>A0AAN9LFQ1</accession>
<evidence type="ECO:0000313" key="3">
    <source>
        <dbReference type="Proteomes" id="UP001374584"/>
    </source>
</evidence>
<evidence type="ECO:0000256" key="1">
    <source>
        <dbReference type="SAM" id="MobiDB-lite"/>
    </source>
</evidence>
<dbReference type="Proteomes" id="UP001374584">
    <property type="component" value="Unassembled WGS sequence"/>
</dbReference>